<evidence type="ECO:0008006" key="3">
    <source>
        <dbReference type="Google" id="ProtNLM"/>
    </source>
</evidence>
<protein>
    <recommendedName>
        <fullName evidence="3">Phage tail protein X</fullName>
    </recommendedName>
</protein>
<reference evidence="1 2" key="1">
    <citation type="submission" date="2019-11" db="EMBL/GenBank/DDBJ databases">
        <authorList>
            <person name="Holert J."/>
        </authorList>
    </citation>
    <scope>NUCLEOTIDE SEQUENCE [LARGE SCALE GENOMIC DNA]</scope>
    <source>
        <strain evidence="1">BC5_2</strain>
    </source>
</reference>
<evidence type="ECO:0000313" key="1">
    <source>
        <dbReference type="EMBL" id="CAA0111870.1"/>
    </source>
</evidence>
<organism evidence="1 2">
    <name type="scientific">BD1-7 clade bacterium</name>
    <dbReference type="NCBI Taxonomy" id="2029982"/>
    <lineage>
        <taxon>Bacteria</taxon>
        <taxon>Pseudomonadati</taxon>
        <taxon>Pseudomonadota</taxon>
        <taxon>Gammaproteobacteria</taxon>
        <taxon>Cellvibrionales</taxon>
        <taxon>Spongiibacteraceae</taxon>
        <taxon>BD1-7 clade</taxon>
    </lineage>
</organism>
<dbReference type="AlphaFoldDB" id="A0A5S9Q1W2"/>
<dbReference type="OrthoDB" id="8759063at2"/>
<proteinExistence type="predicted"/>
<sequence length="70" mass="7644">MANYRTRSGDMLDAICHKHYGSAAGNVERVMIANPRLVDIGPVLPAGLLIELPDADTIKPTQANTVRLWD</sequence>
<dbReference type="Proteomes" id="UP000434580">
    <property type="component" value="Unassembled WGS sequence"/>
</dbReference>
<evidence type="ECO:0000313" key="2">
    <source>
        <dbReference type="Proteomes" id="UP000434580"/>
    </source>
</evidence>
<accession>A0A5S9Q1W2</accession>
<dbReference type="EMBL" id="CACSII010000016">
    <property type="protein sequence ID" value="CAA0111870.1"/>
    <property type="molecule type" value="Genomic_DNA"/>
</dbReference>
<dbReference type="Pfam" id="PF05489">
    <property type="entry name" value="Phage_tail_X"/>
    <property type="match status" value="1"/>
</dbReference>
<dbReference type="InterPro" id="IPR008861">
    <property type="entry name" value="GpX-like"/>
</dbReference>
<gene>
    <name evidence="1" type="ORF">DPBNPPHM_01533</name>
</gene>
<name>A0A5S9Q1W2_9GAMM</name>